<dbReference type="PANTHER" id="PTHR22727:SF15">
    <property type="entry name" value="MRH DOMAIN-CONTAINING PROTEIN"/>
    <property type="match status" value="1"/>
</dbReference>
<name>A0ABN9TPU0_9DINO</name>
<protein>
    <submittedName>
        <fullName evidence="2">Uncharacterized protein</fullName>
    </submittedName>
</protein>
<sequence length="1102" mass="118926">MDDLVNGIELLDARLWKEAAIALVTIMYEETKSRGFTMNWKAGKTELMAFFSGTGDIQDRAEKSSAMVGRSPSEWKQLELDSAGLRAALTLALCAASSGLAVLLFLNPPAPQANLPCMWKVPEVRFLCSLQDTSPTITSRCEPMGDRQCLCMNAMPIMAPTDSSQIEVYAAAVITQDSAEASAAGRSLAEALGSLRGEGALSEAEAEQVRVHFRSAFAGELARVPELWQLHLRGRLSSYNIGRGTVAMTITEPKVHATGAAFYGLGRLKVAKVNNFGQRGSWIATSWPEEATRPCVVWDFQAGFTECREDVSGRMSRDLFASRPLASRCNASHPLSPTLPPPPALGLPCHQPCQAGFYQEAAVSVRPALRLPSLQVSCRQCQAGRFSLGGGTLLDGSRGDWASPWPGSLRTYCFYRGADARWHAGDEVPKVCMVHLGDLDGEISAEARAALWNVHLPDAGFVYGLVLAPPGNEDLCSPLSPFEQQRMRDKAGRAWAARVAAELADPPLRVPSPRCSEGAWEALNGTGGAEGPSEDPEVVLEMKLVFVRDGHIRFRYAVDAEELYDGLSFFVDEVIVVPRVSWTAEYSEFQVPVLRGPHSFLWVYSKDYSGSAGHDAAKLQLLEVVGSAYADTECRSCEGVAVHGTDDRCLTCGWGQYMDAGTSSCQKCPVGRWSPPGSEGWSSCRLSRPCTIWDYEKTFSSFDIDRRGKRRPVWTGPICRHNMTLVTYSLRKPVTCDKEQDGSERPADDVAPCPPCPGHSSRRIDIVGFQNGECEPVLKPCPSGLHGARELLVDHWDEWPKGFHTAVGAMRTTSRGPADPELVGSGWRRSPDGAAAVIGSAFGGGELEGWGAEASLLHLDVVLEVPGELRFGLEALPASAWSQQASLLVNGSARGALALEAREGRRVTWSTPLGPGPVRLTWVWRHIRRGGHGRGPDSQRDPPPERLGDERQGRGHRSLRAVRRRLRAAVAAGGGVHAVGGALPALPARQGLAQRERSLPVLPSRLGLGARRGLLQPVRPGPPQRRRRLKLQLGGPRKAAQGPPGVERVVSGCGVAGRSPGLLPADHGGGRAVFHRSFRAPCGAWQPVDSGRVRHGLASSGG</sequence>
<proteinExistence type="predicted"/>
<dbReference type="Proteomes" id="UP001189429">
    <property type="component" value="Unassembled WGS sequence"/>
</dbReference>
<comment type="caution">
    <text evidence="2">The sequence shown here is derived from an EMBL/GenBank/DDBJ whole genome shotgun (WGS) entry which is preliminary data.</text>
</comment>
<evidence type="ECO:0000313" key="3">
    <source>
        <dbReference type="Proteomes" id="UP001189429"/>
    </source>
</evidence>
<feature type="region of interest" description="Disordered" evidence="1">
    <location>
        <begin position="930"/>
        <end position="959"/>
    </location>
</feature>
<organism evidence="2 3">
    <name type="scientific">Prorocentrum cordatum</name>
    <dbReference type="NCBI Taxonomy" id="2364126"/>
    <lineage>
        <taxon>Eukaryota</taxon>
        <taxon>Sar</taxon>
        <taxon>Alveolata</taxon>
        <taxon>Dinophyceae</taxon>
        <taxon>Prorocentrales</taxon>
        <taxon>Prorocentraceae</taxon>
        <taxon>Prorocentrum</taxon>
    </lineage>
</organism>
<evidence type="ECO:0000256" key="1">
    <source>
        <dbReference type="SAM" id="MobiDB-lite"/>
    </source>
</evidence>
<dbReference type="EMBL" id="CAUYUJ010014884">
    <property type="protein sequence ID" value="CAK0847222.1"/>
    <property type="molecule type" value="Genomic_DNA"/>
</dbReference>
<accession>A0ABN9TPU0</accession>
<feature type="compositionally biased region" description="Basic and acidic residues" evidence="1">
    <location>
        <begin position="934"/>
        <end position="953"/>
    </location>
</feature>
<keyword evidence="3" id="KW-1185">Reference proteome</keyword>
<dbReference type="PANTHER" id="PTHR22727">
    <property type="entry name" value="PROTEIN CBG13728"/>
    <property type="match status" value="1"/>
</dbReference>
<evidence type="ECO:0000313" key="2">
    <source>
        <dbReference type="EMBL" id="CAK0847222.1"/>
    </source>
</evidence>
<reference evidence="2" key="1">
    <citation type="submission" date="2023-10" db="EMBL/GenBank/DDBJ databases">
        <authorList>
            <person name="Chen Y."/>
            <person name="Shah S."/>
            <person name="Dougan E. K."/>
            <person name="Thang M."/>
            <person name="Chan C."/>
        </authorList>
    </citation>
    <scope>NUCLEOTIDE SEQUENCE [LARGE SCALE GENOMIC DNA]</scope>
</reference>
<gene>
    <name evidence="2" type="ORF">PCOR1329_LOCUS40498</name>
</gene>
<dbReference type="InterPro" id="IPR039181">
    <property type="entry name" value="Elapor1/2"/>
</dbReference>